<organism evidence="4 5">
    <name type="scientific">Miscanthus lutarioriparius</name>
    <dbReference type="NCBI Taxonomy" id="422564"/>
    <lineage>
        <taxon>Eukaryota</taxon>
        <taxon>Viridiplantae</taxon>
        <taxon>Streptophyta</taxon>
        <taxon>Embryophyta</taxon>
        <taxon>Tracheophyta</taxon>
        <taxon>Spermatophyta</taxon>
        <taxon>Magnoliopsida</taxon>
        <taxon>Liliopsida</taxon>
        <taxon>Poales</taxon>
        <taxon>Poaceae</taxon>
        <taxon>PACMAD clade</taxon>
        <taxon>Panicoideae</taxon>
        <taxon>Andropogonodae</taxon>
        <taxon>Andropogoneae</taxon>
        <taxon>Saccharinae</taxon>
        <taxon>Miscanthus</taxon>
    </lineage>
</organism>
<proteinExistence type="predicted"/>
<dbReference type="Pfam" id="PF02458">
    <property type="entry name" value="Transferase"/>
    <property type="match status" value="2"/>
</dbReference>
<dbReference type="GO" id="GO:0016747">
    <property type="term" value="F:acyltransferase activity, transferring groups other than amino-acyl groups"/>
    <property type="evidence" value="ECO:0007669"/>
    <property type="project" value="UniProtKB-ARBA"/>
</dbReference>
<dbReference type="InterPro" id="IPR023213">
    <property type="entry name" value="CAT-like_dom_sf"/>
</dbReference>
<comment type="caution">
    <text evidence="4">The sequence shown here is derived from an EMBL/GenBank/DDBJ whole genome shotgun (WGS) entry which is preliminary data.</text>
</comment>
<evidence type="ECO:0000313" key="5">
    <source>
        <dbReference type="Proteomes" id="UP000604825"/>
    </source>
</evidence>
<name>A0A811S8B1_9POAL</name>
<protein>
    <submittedName>
        <fullName evidence="4">Uncharacterized protein</fullName>
    </submittedName>
</protein>
<keyword evidence="2" id="KW-0012">Acyltransferase</keyword>
<dbReference type="Proteomes" id="UP000604825">
    <property type="component" value="Unassembled WGS sequence"/>
</dbReference>
<evidence type="ECO:0000256" key="1">
    <source>
        <dbReference type="ARBA" id="ARBA00022679"/>
    </source>
</evidence>
<keyword evidence="1" id="KW-0808">Transferase</keyword>
<feature type="region of interest" description="Disordered" evidence="3">
    <location>
        <begin position="269"/>
        <end position="290"/>
    </location>
</feature>
<dbReference type="PANTHER" id="PTHR31625">
    <property type="match status" value="1"/>
</dbReference>
<accession>A0A811S8B1</accession>
<dbReference type="Gene3D" id="3.30.559.10">
    <property type="entry name" value="Chloramphenicol acetyltransferase-like domain"/>
    <property type="match status" value="3"/>
</dbReference>
<evidence type="ECO:0000256" key="2">
    <source>
        <dbReference type="ARBA" id="ARBA00023315"/>
    </source>
</evidence>
<keyword evidence="5" id="KW-1185">Reference proteome</keyword>
<gene>
    <name evidence="4" type="ORF">NCGR_LOCUS61870</name>
</gene>
<reference evidence="4" key="1">
    <citation type="submission" date="2020-10" db="EMBL/GenBank/DDBJ databases">
        <authorList>
            <person name="Han B."/>
            <person name="Lu T."/>
            <person name="Zhao Q."/>
            <person name="Huang X."/>
            <person name="Zhao Y."/>
        </authorList>
    </citation>
    <scope>NUCLEOTIDE SEQUENCE</scope>
</reference>
<sequence length="447" mass="47296">MGSRVRVLSVTHVRPSETSNPLTDNDDHAIKVSLFDTMFLPYQPMQRLFFYEGDDLPPVPALLGTLQSSLAATLAIFTPLAGNLAVSKSGDVVIDCSPGAVSQGFRFVEAEYAGSTDDMRRLASDAEHDAEAYAQLVPTVVVSALPVPALAVQVTRPADTDDGGGTGAVVVGVSMCHGVGDGQALWEFIRAWAAAARDGSPALPGFLPPVFDRAVINRHPKAEAMSRTFLRIFAPALPTVNAFPKPDTTLQGRRTYLLSASQIRSLKQRISPQSNGNLADGERAPPAAVAKPPTTYAAVASLVWTSGVRAKNALSRTDDDAYLLFAADCRARLRPPMPAAFFGNCVKLCYARATVGELRDGGAGARRVGGAGGGPFVQIGSSNRFAAYEIDFGWGKPSRVELAAVFVREFVAVVGAADGAVQVSVVLDRGRMDGFEANFLSQLDGLE</sequence>
<dbReference type="InterPro" id="IPR051504">
    <property type="entry name" value="Plant_metabolite_acyltrans"/>
</dbReference>
<evidence type="ECO:0000256" key="3">
    <source>
        <dbReference type="SAM" id="MobiDB-lite"/>
    </source>
</evidence>
<dbReference type="OrthoDB" id="1862401at2759"/>
<dbReference type="EMBL" id="CAJGYO010000018">
    <property type="protein sequence ID" value="CAD6337772.1"/>
    <property type="molecule type" value="Genomic_DNA"/>
</dbReference>
<dbReference type="AlphaFoldDB" id="A0A811S8B1"/>
<evidence type="ECO:0000313" key="4">
    <source>
        <dbReference type="EMBL" id="CAD6337772.1"/>
    </source>
</evidence>